<dbReference type="InterPro" id="IPR003439">
    <property type="entry name" value="ABC_transporter-like_ATP-bd"/>
</dbReference>
<dbReference type="SUPFAM" id="SSF52540">
    <property type="entry name" value="P-loop containing nucleoside triphosphate hydrolases"/>
    <property type="match status" value="1"/>
</dbReference>
<feature type="region of interest" description="Disordered" evidence="5">
    <location>
        <begin position="360"/>
        <end position="384"/>
    </location>
</feature>
<comment type="caution">
    <text evidence="8">The sequence shown here is derived from an EMBL/GenBank/DDBJ whole genome shotgun (WGS) entry which is preliminary data.</text>
</comment>
<feature type="transmembrane region" description="Helical" evidence="6">
    <location>
        <begin position="67"/>
        <end position="85"/>
    </location>
</feature>
<reference evidence="8" key="1">
    <citation type="submission" date="2021-04" db="EMBL/GenBank/DDBJ databases">
        <title>Sequencing of actinobacteria type strains.</title>
        <authorList>
            <person name="Nguyen G.-S."/>
            <person name="Wentzel A."/>
        </authorList>
    </citation>
    <scope>NUCLEOTIDE SEQUENCE</scope>
    <source>
        <strain evidence="8">DSM 42095</strain>
    </source>
</reference>
<evidence type="ECO:0000259" key="7">
    <source>
        <dbReference type="PROSITE" id="PS50929"/>
    </source>
</evidence>
<feature type="transmembrane region" description="Helical" evidence="6">
    <location>
        <begin position="260"/>
        <end position="279"/>
    </location>
</feature>
<evidence type="ECO:0000256" key="3">
    <source>
        <dbReference type="ARBA" id="ARBA00022989"/>
    </source>
</evidence>
<evidence type="ECO:0000313" key="8">
    <source>
        <dbReference type="EMBL" id="MBR7674833.1"/>
    </source>
</evidence>
<dbReference type="AlphaFoldDB" id="A0A8T4IW79"/>
<dbReference type="GO" id="GO:0034040">
    <property type="term" value="F:ATPase-coupled lipid transmembrane transporter activity"/>
    <property type="evidence" value="ECO:0007669"/>
    <property type="project" value="TreeGrafter"/>
</dbReference>
<dbReference type="InterPro" id="IPR039421">
    <property type="entry name" value="Type_1_exporter"/>
</dbReference>
<dbReference type="EMBL" id="JAGSMN010000389">
    <property type="protein sequence ID" value="MBR7674833.1"/>
    <property type="molecule type" value="Genomic_DNA"/>
</dbReference>
<evidence type="ECO:0000256" key="2">
    <source>
        <dbReference type="ARBA" id="ARBA00022692"/>
    </source>
</evidence>
<dbReference type="PANTHER" id="PTHR24221:SF654">
    <property type="entry name" value="ATP-BINDING CASSETTE SUB-FAMILY B MEMBER 6"/>
    <property type="match status" value="1"/>
</dbReference>
<dbReference type="PROSITE" id="PS50929">
    <property type="entry name" value="ABC_TM1F"/>
    <property type="match status" value="1"/>
</dbReference>
<dbReference type="InterPro" id="IPR036640">
    <property type="entry name" value="ABC1_TM_sf"/>
</dbReference>
<dbReference type="Gene3D" id="3.40.50.300">
    <property type="entry name" value="P-loop containing nucleotide triphosphate hydrolases"/>
    <property type="match status" value="1"/>
</dbReference>
<dbReference type="Pfam" id="PF00664">
    <property type="entry name" value="ABC_membrane"/>
    <property type="match status" value="1"/>
</dbReference>
<name>A0A8T4IW79_9ACTN</name>
<dbReference type="GO" id="GO:0016887">
    <property type="term" value="F:ATP hydrolysis activity"/>
    <property type="evidence" value="ECO:0007669"/>
    <property type="project" value="InterPro"/>
</dbReference>
<feature type="transmembrane region" description="Helical" evidence="6">
    <location>
        <begin position="150"/>
        <end position="168"/>
    </location>
</feature>
<gene>
    <name evidence="8" type="ORF">KDA82_17750</name>
</gene>
<evidence type="ECO:0000313" key="9">
    <source>
        <dbReference type="Proteomes" id="UP000675554"/>
    </source>
</evidence>
<feature type="compositionally biased region" description="Basic and acidic residues" evidence="5">
    <location>
        <begin position="373"/>
        <end position="383"/>
    </location>
</feature>
<keyword evidence="2 6" id="KW-0812">Transmembrane</keyword>
<keyword evidence="8" id="KW-0067">ATP-binding</keyword>
<dbReference type="Gene3D" id="1.20.1560.10">
    <property type="entry name" value="ABC transporter type 1, transmembrane domain"/>
    <property type="match status" value="1"/>
</dbReference>
<dbReference type="GO" id="GO:0005524">
    <property type="term" value="F:ATP binding"/>
    <property type="evidence" value="ECO:0007669"/>
    <property type="project" value="UniProtKB-KW"/>
</dbReference>
<accession>A0A8T4IW79</accession>
<dbReference type="Pfam" id="PF00005">
    <property type="entry name" value="ABC_tran"/>
    <property type="match status" value="1"/>
</dbReference>
<evidence type="ECO:0000256" key="1">
    <source>
        <dbReference type="ARBA" id="ARBA00004651"/>
    </source>
</evidence>
<dbReference type="InterPro" id="IPR027417">
    <property type="entry name" value="P-loop_NTPase"/>
</dbReference>
<protein>
    <submittedName>
        <fullName evidence="8">ABC transporter ATP-binding protein</fullName>
    </submittedName>
</protein>
<comment type="subcellular location">
    <subcellularLocation>
        <location evidence="1">Cell membrane</location>
        <topology evidence="1">Multi-pass membrane protein</topology>
    </subcellularLocation>
</comment>
<keyword evidence="4 6" id="KW-0472">Membrane</keyword>
<dbReference type="InterPro" id="IPR011527">
    <property type="entry name" value="ABC1_TM_dom"/>
</dbReference>
<dbReference type="Proteomes" id="UP000675554">
    <property type="component" value="Unassembled WGS sequence"/>
</dbReference>
<evidence type="ECO:0000256" key="5">
    <source>
        <dbReference type="SAM" id="MobiDB-lite"/>
    </source>
</evidence>
<dbReference type="SUPFAM" id="SSF90123">
    <property type="entry name" value="ABC transporter transmembrane region"/>
    <property type="match status" value="1"/>
</dbReference>
<dbReference type="GO" id="GO:0140359">
    <property type="term" value="F:ABC-type transporter activity"/>
    <property type="evidence" value="ECO:0007669"/>
    <property type="project" value="InterPro"/>
</dbReference>
<organism evidence="8 9">
    <name type="scientific">Streptomyces daliensis</name>
    <dbReference type="NCBI Taxonomy" id="299421"/>
    <lineage>
        <taxon>Bacteria</taxon>
        <taxon>Bacillati</taxon>
        <taxon>Actinomycetota</taxon>
        <taxon>Actinomycetes</taxon>
        <taxon>Kitasatosporales</taxon>
        <taxon>Streptomycetaceae</taxon>
        <taxon>Streptomyces</taxon>
    </lineage>
</organism>
<keyword evidence="3 6" id="KW-1133">Transmembrane helix</keyword>
<dbReference type="PANTHER" id="PTHR24221">
    <property type="entry name" value="ATP-BINDING CASSETTE SUB-FAMILY B"/>
    <property type="match status" value="1"/>
</dbReference>
<proteinExistence type="predicted"/>
<feature type="transmembrane region" description="Helical" evidence="6">
    <location>
        <begin position="174"/>
        <end position="192"/>
    </location>
</feature>
<feature type="compositionally biased region" description="Gly residues" evidence="5">
    <location>
        <begin position="360"/>
        <end position="372"/>
    </location>
</feature>
<feature type="transmembrane region" description="Helical" evidence="6">
    <location>
        <begin position="291"/>
        <end position="312"/>
    </location>
</feature>
<keyword evidence="8" id="KW-0547">Nucleotide-binding</keyword>
<dbReference type="GO" id="GO:0005886">
    <property type="term" value="C:plasma membrane"/>
    <property type="evidence" value="ECO:0007669"/>
    <property type="project" value="UniProtKB-SubCell"/>
</dbReference>
<feature type="non-terminal residue" evidence="8">
    <location>
        <position position="431"/>
    </location>
</feature>
<evidence type="ECO:0000256" key="4">
    <source>
        <dbReference type="ARBA" id="ARBA00023136"/>
    </source>
</evidence>
<keyword evidence="9" id="KW-1185">Reference proteome</keyword>
<evidence type="ECO:0000256" key="6">
    <source>
        <dbReference type="SAM" id="Phobius"/>
    </source>
</evidence>
<sequence>MSDTESGGRMMRRGARLVLAVIRLHPRPFALALLGSAAYGGAVVASSYALGEVVDRVVVPRFAHEELSTAAMVAGALALLAVGVVKTASTVLRRCMSAVVKARSDASLREQVVTHYQALPYLYHQRRPTGTLLAHANADTEAAVEVPSKIPLAGGLVLLFVTAGVWIFVTDPVLAAVGVLIVPALVVLNAVYQRRIEPPSTLAQQRIGELSAVAHESFDGAFTVKVLGGEETERARFEKVAQRLREAKTEIAKRDATFDVLLESVPALTVVALVVAGAWRVNSGEITVGTLVSFINLFTLLTFPLRIIGYVLGDVPRSVAGYERVRGVLDEPLHPSPGTRTLPAGPLSVEAEGLAFGHDGVGGGNGDGGDGGDGGHDGKDGPRIVDGVGFTVPPGSTLAVVGPTGSGKSTLLLLLARLLPLDGGTLRIGGT</sequence>
<feature type="domain" description="ABC transmembrane type-1" evidence="7">
    <location>
        <begin position="30"/>
        <end position="317"/>
    </location>
</feature>